<dbReference type="PANTHER" id="PTHR43031">
    <property type="entry name" value="FAD-DEPENDENT OXIDOREDUCTASE"/>
    <property type="match status" value="1"/>
</dbReference>
<dbReference type="PANTHER" id="PTHR43031:SF16">
    <property type="entry name" value="OXIDOREDUCTASE"/>
    <property type="match status" value="1"/>
</dbReference>
<dbReference type="InterPro" id="IPR050229">
    <property type="entry name" value="GlpE_sulfurtransferase"/>
</dbReference>
<feature type="domain" description="Rhodanese" evidence="1">
    <location>
        <begin position="139"/>
        <end position="229"/>
    </location>
</feature>
<dbReference type="InterPro" id="IPR036873">
    <property type="entry name" value="Rhodanese-like_dom_sf"/>
</dbReference>
<dbReference type="RefSeq" id="WP_060600270.1">
    <property type="nucleotide sequence ID" value="NZ_BBWQ01000001.1"/>
</dbReference>
<proteinExistence type="predicted"/>
<dbReference type="SMART" id="SM00450">
    <property type="entry name" value="RHOD"/>
    <property type="match status" value="3"/>
</dbReference>
<feature type="domain" description="Rhodanese" evidence="1">
    <location>
        <begin position="275"/>
        <end position="352"/>
    </location>
</feature>
<dbReference type="PROSITE" id="PS50206">
    <property type="entry name" value="RHODANESE_3"/>
    <property type="match status" value="3"/>
</dbReference>
<protein>
    <submittedName>
        <fullName evidence="2">Rhodanese domain protein</fullName>
    </submittedName>
</protein>
<dbReference type="EMBL" id="LC066370">
    <property type="protein sequence ID" value="BAT25812.1"/>
    <property type="molecule type" value="Genomic_DNA"/>
</dbReference>
<name>A0A0P0YWM7_9HYPH</name>
<organism evidence="2">
    <name type="scientific">Aureimonas altamirensis</name>
    <dbReference type="NCBI Taxonomy" id="370622"/>
    <lineage>
        <taxon>Bacteria</taxon>
        <taxon>Pseudomonadati</taxon>
        <taxon>Pseudomonadota</taxon>
        <taxon>Alphaproteobacteria</taxon>
        <taxon>Hyphomicrobiales</taxon>
        <taxon>Aurantimonadaceae</taxon>
        <taxon>Aureimonas</taxon>
    </lineage>
</organism>
<feature type="domain" description="Rhodanese" evidence="1">
    <location>
        <begin position="16"/>
        <end position="106"/>
    </location>
</feature>
<dbReference type="Pfam" id="PF00581">
    <property type="entry name" value="Rhodanese"/>
    <property type="match status" value="3"/>
</dbReference>
<evidence type="ECO:0000259" key="1">
    <source>
        <dbReference type="PROSITE" id="PS50206"/>
    </source>
</evidence>
<dbReference type="InterPro" id="IPR001763">
    <property type="entry name" value="Rhodanese-like_dom"/>
</dbReference>
<reference evidence="2" key="1">
    <citation type="journal article" date="2015" name="Proc. Natl. Acad. Sci. U.S.A.">
        <title>Bacterial clade with the ribosomal RNA operon on a small plasmid rather than the chromosome.</title>
        <authorList>
            <person name="Anda M."/>
            <person name="Ohtsubo Y."/>
            <person name="Okubo T."/>
            <person name="Sugawara M."/>
            <person name="Nagata Y."/>
            <person name="Tsuda M."/>
            <person name="Minamisawa K."/>
            <person name="Mitsui H."/>
        </authorList>
    </citation>
    <scope>NUCLEOTIDE SEQUENCE</scope>
    <source>
        <strain evidence="2">DSM 21988</strain>
    </source>
</reference>
<dbReference type="Gene3D" id="3.40.250.10">
    <property type="entry name" value="Rhodanese-like domain"/>
    <property type="match status" value="3"/>
</dbReference>
<evidence type="ECO:0000313" key="2">
    <source>
        <dbReference type="EMBL" id="BAT25812.1"/>
    </source>
</evidence>
<dbReference type="AlphaFoldDB" id="A0A0P0YWM7"/>
<accession>A0A0P0YWM7</accession>
<dbReference type="SUPFAM" id="SSF52821">
    <property type="entry name" value="Rhodanese/Cell cycle control phosphatase"/>
    <property type="match status" value="3"/>
</dbReference>
<sequence>MAGAISAREARHRVHGAGEIAFLDIRDAGPYVAGHPLLAVPCPVGRFDADLHWLVPRRSCPVLLVDGGDGTAAGAADRMSAFGYGDVCWIEGGVQGWADAGYTLYEGVNVPSKTLGELLDVEWRVPRIKADALADWQSEARAFHLFDGRPVEEFSRTTIPGARNAPNGELVHRAMEYFSDEAPVVICCAGRTRSIIGAASVALAGFRQPVYALENGTRGWLLSGRHLMRDAGAQALPLLGAQALQASRARARDLIRQSGLSCIEAGNVAAMQAEPGRTTFLIDVRSHEEFAAGSLAGAVHAPFVQLVQASDRFVGVRRARLVLVDDTGLRAALAAVFLQAMNFEVHLLIGAEMSAVPTWPNGRTVPPPPPQDDSPDAARRYLEWETGLVGRLDAEERAEFRIGPSPF</sequence>